<keyword evidence="3" id="KW-1185">Reference proteome</keyword>
<dbReference type="InterPro" id="IPR025575">
    <property type="entry name" value="DpnD/PcfM_C"/>
</dbReference>
<feature type="domain" description="DpnD/PcfM-like C-terminal" evidence="1">
    <location>
        <begin position="5"/>
        <end position="47"/>
    </location>
</feature>
<evidence type="ECO:0000313" key="2">
    <source>
        <dbReference type="EMBL" id="QHI73073.1"/>
    </source>
</evidence>
<gene>
    <name evidence="2" type="ORF">Ami3637_12280</name>
</gene>
<evidence type="ECO:0000313" key="3">
    <source>
        <dbReference type="Proteomes" id="UP000463883"/>
    </source>
</evidence>
<protein>
    <submittedName>
        <fullName evidence="2">Protein dpnD</fullName>
    </submittedName>
</protein>
<dbReference type="Proteomes" id="UP000463883">
    <property type="component" value="Chromosome"/>
</dbReference>
<sequence length="57" mass="6655">MRKEYKVRITETLSRTVTVKAESSEDAYKIVKQKYDKSVIILDSGDYVETEIDVLIR</sequence>
<dbReference type="AlphaFoldDB" id="A0A6P1MIQ5"/>
<reference evidence="2 3" key="1">
    <citation type="submission" date="2020-01" db="EMBL/GenBank/DDBJ databases">
        <title>Genomic analysis of Aminipila sp. CBA3637.</title>
        <authorList>
            <person name="Kim Y.B."/>
            <person name="Roh S.W."/>
        </authorList>
    </citation>
    <scope>NUCLEOTIDE SEQUENCE [LARGE SCALE GENOMIC DNA]</scope>
    <source>
        <strain evidence="2 3">CBA3637</strain>
    </source>
</reference>
<evidence type="ECO:0000259" key="1">
    <source>
        <dbReference type="Pfam" id="PF14207"/>
    </source>
</evidence>
<dbReference type="Pfam" id="PF14207">
    <property type="entry name" value="DpnD-PcfM"/>
    <property type="match status" value="1"/>
</dbReference>
<dbReference type="KEGG" id="amic:Ami3637_12280"/>
<organism evidence="2 3">
    <name type="scientific">Aminipila terrae</name>
    <dbReference type="NCBI Taxonomy" id="2697030"/>
    <lineage>
        <taxon>Bacteria</taxon>
        <taxon>Bacillati</taxon>
        <taxon>Bacillota</taxon>
        <taxon>Clostridia</taxon>
        <taxon>Peptostreptococcales</taxon>
        <taxon>Anaerovoracaceae</taxon>
        <taxon>Aminipila</taxon>
    </lineage>
</organism>
<accession>A0A6P1MIQ5</accession>
<dbReference type="RefSeq" id="WP_162362840.1">
    <property type="nucleotide sequence ID" value="NZ_CP047591.1"/>
</dbReference>
<dbReference type="EMBL" id="CP047591">
    <property type="protein sequence ID" value="QHI73073.1"/>
    <property type="molecule type" value="Genomic_DNA"/>
</dbReference>
<proteinExistence type="predicted"/>
<name>A0A6P1MIQ5_9FIRM</name>